<evidence type="ECO:0000259" key="2">
    <source>
        <dbReference type="SMART" id="SM00034"/>
    </source>
</evidence>
<evidence type="ECO:0000313" key="4">
    <source>
        <dbReference type="Proteomes" id="UP001152747"/>
    </source>
</evidence>
<keyword evidence="4" id="KW-1185">Reference proteome</keyword>
<name>A0A9P1I8B4_9PELO</name>
<keyword evidence="1" id="KW-0732">Signal</keyword>
<dbReference type="InterPro" id="IPR016187">
    <property type="entry name" value="CTDL_fold"/>
</dbReference>
<proteinExistence type="predicted"/>
<dbReference type="PANTHER" id="PTHR23124">
    <property type="entry name" value="C-TYPE LECTIN DOMAIN-CONTAINING PROTEIN-RELATED-RELATED"/>
    <property type="match status" value="1"/>
</dbReference>
<evidence type="ECO:0000313" key="3">
    <source>
        <dbReference type="EMBL" id="CAI5440345.1"/>
    </source>
</evidence>
<protein>
    <recommendedName>
        <fullName evidence="2">C-type lectin domain-containing protein</fullName>
    </recommendedName>
</protein>
<sequence>MLLKLLVFLCLLQLVDSCRLRCRNITQCDDGWTYYKRNTTGWCMKIVLGSKMIINKTEGVAICAELGAVLSSIDDSAMEDVVFSLITTANIPYLAVTWIGATLKTECTSDECEKTDDNHCKQTETCGNNRYIWTDGYTTTQSDQFLDDEMKKLNWDVPEGFYYAVDSNCISYGKISACFANAIGRAAFCGKRSNI</sequence>
<feature type="chain" id="PRO_5040382927" description="C-type lectin domain-containing protein" evidence="1">
    <location>
        <begin position="18"/>
        <end position="195"/>
    </location>
</feature>
<accession>A0A9P1I8B4</accession>
<organism evidence="3 4">
    <name type="scientific">Caenorhabditis angaria</name>
    <dbReference type="NCBI Taxonomy" id="860376"/>
    <lineage>
        <taxon>Eukaryota</taxon>
        <taxon>Metazoa</taxon>
        <taxon>Ecdysozoa</taxon>
        <taxon>Nematoda</taxon>
        <taxon>Chromadorea</taxon>
        <taxon>Rhabditida</taxon>
        <taxon>Rhabditina</taxon>
        <taxon>Rhabditomorpha</taxon>
        <taxon>Rhabditoidea</taxon>
        <taxon>Rhabditidae</taxon>
        <taxon>Peloderinae</taxon>
        <taxon>Caenorhabditis</taxon>
    </lineage>
</organism>
<evidence type="ECO:0000256" key="1">
    <source>
        <dbReference type="SAM" id="SignalP"/>
    </source>
</evidence>
<feature type="signal peptide" evidence="1">
    <location>
        <begin position="1"/>
        <end position="17"/>
    </location>
</feature>
<dbReference type="Proteomes" id="UP001152747">
    <property type="component" value="Unassembled WGS sequence"/>
</dbReference>
<dbReference type="CDD" id="cd00037">
    <property type="entry name" value="CLECT"/>
    <property type="match status" value="1"/>
</dbReference>
<dbReference type="InterPro" id="IPR001304">
    <property type="entry name" value="C-type_lectin-like"/>
</dbReference>
<reference evidence="3" key="1">
    <citation type="submission" date="2022-11" db="EMBL/GenBank/DDBJ databases">
        <authorList>
            <person name="Kikuchi T."/>
        </authorList>
    </citation>
    <scope>NUCLEOTIDE SEQUENCE</scope>
    <source>
        <strain evidence="3">PS1010</strain>
    </source>
</reference>
<dbReference type="InterPro" id="IPR016186">
    <property type="entry name" value="C-type_lectin-like/link_sf"/>
</dbReference>
<dbReference type="AlphaFoldDB" id="A0A9P1I8B4"/>
<gene>
    <name evidence="3" type="ORF">CAMP_LOCUS2982</name>
</gene>
<dbReference type="SUPFAM" id="SSF56436">
    <property type="entry name" value="C-type lectin-like"/>
    <property type="match status" value="1"/>
</dbReference>
<feature type="domain" description="C-type lectin" evidence="2">
    <location>
        <begin position="28"/>
        <end position="190"/>
    </location>
</feature>
<dbReference type="Gene3D" id="3.10.100.10">
    <property type="entry name" value="Mannose-Binding Protein A, subunit A"/>
    <property type="match status" value="1"/>
</dbReference>
<dbReference type="SMART" id="SM00034">
    <property type="entry name" value="CLECT"/>
    <property type="match status" value="1"/>
</dbReference>
<dbReference type="EMBL" id="CANHGI010000001">
    <property type="protein sequence ID" value="CAI5440345.1"/>
    <property type="molecule type" value="Genomic_DNA"/>
</dbReference>
<comment type="caution">
    <text evidence="3">The sequence shown here is derived from an EMBL/GenBank/DDBJ whole genome shotgun (WGS) entry which is preliminary data.</text>
</comment>